<dbReference type="EMBL" id="LDAU01000089">
    <property type="protein sequence ID" value="KRX07035.1"/>
    <property type="molecule type" value="Genomic_DNA"/>
</dbReference>
<feature type="compositionally biased region" description="Polar residues" evidence="1">
    <location>
        <begin position="29"/>
        <end position="41"/>
    </location>
</feature>
<organism evidence="2 3">
    <name type="scientific">Pseudocohnilembus persalinus</name>
    <name type="common">Ciliate</name>
    <dbReference type="NCBI Taxonomy" id="266149"/>
    <lineage>
        <taxon>Eukaryota</taxon>
        <taxon>Sar</taxon>
        <taxon>Alveolata</taxon>
        <taxon>Ciliophora</taxon>
        <taxon>Intramacronucleata</taxon>
        <taxon>Oligohymenophorea</taxon>
        <taxon>Scuticociliatia</taxon>
        <taxon>Philasterida</taxon>
        <taxon>Pseudocohnilembidae</taxon>
        <taxon>Pseudocohnilembus</taxon>
    </lineage>
</organism>
<name>A0A0V0QXQ1_PSEPJ</name>
<accession>A0A0V0QXQ1</accession>
<evidence type="ECO:0000313" key="2">
    <source>
        <dbReference type="EMBL" id="KRX07035.1"/>
    </source>
</evidence>
<feature type="region of interest" description="Disordered" evidence="1">
    <location>
        <begin position="29"/>
        <end position="53"/>
    </location>
</feature>
<dbReference type="AlphaFoldDB" id="A0A0V0QXQ1"/>
<comment type="caution">
    <text evidence="2">The sequence shown here is derived from an EMBL/GenBank/DDBJ whole genome shotgun (WGS) entry which is preliminary data.</text>
</comment>
<evidence type="ECO:0000313" key="3">
    <source>
        <dbReference type="Proteomes" id="UP000054937"/>
    </source>
</evidence>
<feature type="compositionally biased region" description="Low complexity" evidence="1">
    <location>
        <begin position="42"/>
        <end position="53"/>
    </location>
</feature>
<proteinExistence type="predicted"/>
<reference evidence="2 3" key="1">
    <citation type="journal article" date="2015" name="Sci. Rep.">
        <title>Genome of the facultative scuticociliatosis pathogen Pseudocohnilembus persalinus provides insight into its virulence through horizontal gene transfer.</title>
        <authorList>
            <person name="Xiong J."/>
            <person name="Wang G."/>
            <person name="Cheng J."/>
            <person name="Tian M."/>
            <person name="Pan X."/>
            <person name="Warren A."/>
            <person name="Jiang C."/>
            <person name="Yuan D."/>
            <person name="Miao W."/>
        </authorList>
    </citation>
    <scope>NUCLEOTIDE SEQUENCE [LARGE SCALE GENOMIC DNA]</scope>
    <source>
        <strain evidence="2">36N120E</strain>
    </source>
</reference>
<sequence>MGQTCCKDFSLNNQNQSQKIQVNDQFVNGHNQHGNEMLSTSNMNKENSQQNNNQQGEEYAINNKYENNENKENKNNYIEKQINSQNNQMEYISGPQLKQDVPSTQQNNLTEENNYNNINNLHQNYSNLDNKSISQNQQNINQNAHISSNFQAAQMSQLQNQSLNNVQNQSQLDFQQQQIQFEINAFYQLYDSLLNQQRSKYEEGNQINFLLKKTKYLNSENIHELEKGIIFETNESQQGEILQSDISFQGKGGDEILLMEINVNFEEEQQIIGLKNQINNSNNKNQQEQKIKKGINIGIIKDGQQDIWKPVGRYGCHINLLDFNSGSQMELKKELTSKQYDELSITNNERVLLIYNCKTGGFQVLARNSCVRFVSAPKKFTMNKEKLRFVIVVENVKCQVKLLHSY</sequence>
<evidence type="ECO:0000256" key="1">
    <source>
        <dbReference type="SAM" id="MobiDB-lite"/>
    </source>
</evidence>
<gene>
    <name evidence="2" type="ORF">PPERSA_08712</name>
</gene>
<dbReference type="InParanoid" id="A0A0V0QXQ1"/>
<keyword evidence="3" id="KW-1185">Reference proteome</keyword>
<protein>
    <submittedName>
        <fullName evidence="2">Uncharacterized protein</fullName>
    </submittedName>
</protein>
<dbReference type="Proteomes" id="UP000054937">
    <property type="component" value="Unassembled WGS sequence"/>
</dbReference>